<reference evidence="1 2" key="1">
    <citation type="submission" date="2023-12" db="EMBL/GenBank/DDBJ databases">
        <title>Description of new species of Mycobacterium terrae complex isolated from sewage at the Sao Paulo Zoological Park Foundation in Brazil.</title>
        <authorList>
            <person name="Romagnoli C.L."/>
            <person name="Conceicao E.C."/>
            <person name="Machado E."/>
            <person name="Barreto L.B.P.F."/>
            <person name="Sharma A."/>
            <person name="Silva N.M."/>
            <person name="Marques L.E."/>
            <person name="Juliana M.A."/>
            <person name="Lourenco M.C.S."/>
            <person name="Digiampietri L.A."/>
            <person name="Suffys P.N."/>
            <person name="Viana-Niero C."/>
        </authorList>
    </citation>
    <scope>NUCLEOTIDE SEQUENCE [LARGE SCALE GENOMIC DNA]</scope>
    <source>
        <strain evidence="1 2">MYC098</strain>
    </source>
</reference>
<keyword evidence="2" id="KW-1185">Reference proteome</keyword>
<evidence type="ECO:0000313" key="2">
    <source>
        <dbReference type="Proteomes" id="UP001299596"/>
    </source>
</evidence>
<gene>
    <name evidence="1" type="ORF">K6T79_05045</name>
</gene>
<organism evidence="1 2">
    <name type="scientific">[Mycobacterium] crassicus</name>
    <dbReference type="NCBI Taxonomy" id="2872309"/>
    <lineage>
        <taxon>Bacteria</taxon>
        <taxon>Bacillati</taxon>
        <taxon>Actinomycetota</taxon>
        <taxon>Actinomycetes</taxon>
        <taxon>Mycobacteriales</taxon>
        <taxon>Mycobacteriaceae</taxon>
        <taxon>Mycolicibacter</taxon>
    </lineage>
</organism>
<accession>A0ABU5XDP1</accession>
<evidence type="ECO:0000313" key="1">
    <source>
        <dbReference type="EMBL" id="MEB3020407.1"/>
    </source>
</evidence>
<sequence length="153" mass="14963">MVITVGSSGTLGIGGMVITEGNGGRWGRRCPGGSAGAGACGVCFCCGGACPGGAAGGALLLGLLDEELVVPVVLVALVVLLVLDELLPGAVPSPPGPRLVSWMMPQITTASMTAMSPTQAINTGLRRNQGVGGCCPGKSPPSRGGAGCCSNWL</sequence>
<dbReference type="Proteomes" id="UP001299596">
    <property type="component" value="Unassembled WGS sequence"/>
</dbReference>
<dbReference type="EMBL" id="JAYJJR010000002">
    <property type="protein sequence ID" value="MEB3020407.1"/>
    <property type="molecule type" value="Genomic_DNA"/>
</dbReference>
<dbReference type="RefSeq" id="WP_225405903.1">
    <property type="nucleotide sequence ID" value="NZ_JAYJJR010000002.1"/>
</dbReference>
<protein>
    <submittedName>
        <fullName evidence="1">Uncharacterized protein</fullName>
    </submittedName>
</protein>
<name>A0ABU5XDP1_9MYCO</name>
<proteinExistence type="predicted"/>
<comment type="caution">
    <text evidence="1">The sequence shown here is derived from an EMBL/GenBank/DDBJ whole genome shotgun (WGS) entry which is preliminary data.</text>
</comment>